<dbReference type="OrthoDB" id="4062651at2759"/>
<dbReference type="SUPFAM" id="SSF48403">
    <property type="entry name" value="Ankyrin repeat"/>
    <property type="match status" value="1"/>
</dbReference>
<sequence length="278" mass="30382">MRAENVLIFPDEERKYRAKLSDFGYSVVMNAKMNSLLLGGTRPWTVPEAKTAVKVWDTKYGFRTIESPPPIAVQNDAFQLADSFVSLGADINFATFSSGHLTLTNPTTILGHVISNTRNSIARRRYLLGSASTPDRLYFIVEPTRQWTALHRVAASHIDTDPRGTDIAEAAQLDWADVDWGANREVLNELLRQFSDSEQLNATEQSMGLTTMHLAVLAGNDAAAILLLDHGARSDVPSAGAQSATAAALALRIQREGLSTIEESARPSTKELAARNEC</sequence>
<accession>A0A9P9IIE1</accession>
<feature type="repeat" description="ANK" evidence="1">
    <location>
        <begin position="207"/>
        <end position="239"/>
    </location>
</feature>
<comment type="caution">
    <text evidence="2">The sequence shown here is derived from an EMBL/GenBank/DDBJ whole genome shotgun (WGS) entry which is preliminary data.</text>
</comment>
<dbReference type="PROSITE" id="PS50297">
    <property type="entry name" value="ANK_REP_REGION"/>
    <property type="match status" value="1"/>
</dbReference>
<dbReference type="EMBL" id="JAGMUV010000025">
    <property type="protein sequence ID" value="KAH7120664.1"/>
    <property type="molecule type" value="Genomic_DNA"/>
</dbReference>
<keyword evidence="3" id="KW-1185">Reference proteome</keyword>
<dbReference type="InterPro" id="IPR011009">
    <property type="entry name" value="Kinase-like_dom_sf"/>
</dbReference>
<protein>
    <submittedName>
        <fullName evidence="2">Uncharacterized protein</fullName>
    </submittedName>
</protein>
<evidence type="ECO:0000313" key="2">
    <source>
        <dbReference type="EMBL" id="KAH7120664.1"/>
    </source>
</evidence>
<keyword evidence="1" id="KW-0040">ANK repeat</keyword>
<dbReference type="AlphaFoldDB" id="A0A9P9IIE1"/>
<gene>
    <name evidence="2" type="ORF">EDB81DRAFT_914394</name>
</gene>
<reference evidence="2" key="1">
    <citation type="journal article" date="2021" name="Nat. Commun.">
        <title>Genetic determinants of endophytism in the Arabidopsis root mycobiome.</title>
        <authorList>
            <person name="Mesny F."/>
            <person name="Miyauchi S."/>
            <person name="Thiergart T."/>
            <person name="Pickel B."/>
            <person name="Atanasova L."/>
            <person name="Karlsson M."/>
            <person name="Huettel B."/>
            <person name="Barry K.W."/>
            <person name="Haridas S."/>
            <person name="Chen C."/>
            <person name="Bauer D."/>
            <person name="Andreopoulos W."/>
            <person name="Pangilinan J."/>
            <person name="LaButti K."/>
            <person name="Riley R."/>
            <person name="Lipzen A."/>
            <person name="Clum A."/>
            <person name="Drula E."/>
            <person name="Henrissat B."/>
            <person name="Kohler A."/>
            <person name="Grigoriev I.V."/>
            <person name="Martin F.M."/>
            <person name="Hacquard S."/>
        </authorList>
    </citation>
    <scope>NUCLEOTIDE SEQUENCE</scope>
    <source>
        <strain evidence="2">MPI-CAGE-AT-0147</strain>
    </source>
</reference>
<dbReference type="PROSITE" id="PS50088">
    <property type="entry name" value="ANK_REPEAT"/>
    <property type="match status" value="1"/>
</dbReference>
<evidence type="ECO:0000256" key="1">
    <source>
        <dbReference type="PROSITE-ProRule" id="PRU00023"/>
    </source>
</evidence>
<dbReference type="InterPro" id="IPR002110">
    <property type="entry name" value="Ankyrin_rpt"/>
</dbReference>
<evidence type="ECO:0000313" key="3">
    <source>
        <dbReference type="Proteomes" id="UP000738349"/>
    </source>
</evidence>
<organism evidence="2 3">
    <name type="scientific">Dactylonectria macrodidyma</name>
    <dbReference type="NCBI Taxonomy" id="307937"/>
    <lineage>
        <taxon>Eukaryota</taxon>
        <taxon>Fungi</taxon>
        <taxon>Dikarya</taxon>
        <taxon>Ascomycota</taxon>
        <taxon>Pezizomycotina</taxon>
        <taxon>Sordariomycetes</taxon>
        <taxon>Hypocreomycetidae</taxon>
        <taxon>Hypocreales</taxon>
        <taxon>Nectriaceae</taxon>
        <taxon>Dactylonectria</taxon>
    </lineage>
</organism>
<dbReference type="InterPro" id="IPR036770">
    <property type="entry name" value="Ankyrin_rpt-contain_sf"/>
</dbReference>
<dbReference type="Proteomes" id="UP000738349">
    <property type="component" value="Unassembled WGS sequence"/>
</dbReference>
<dbReference type="Gene3D" id="1.25.40.20">
    <property type="entry name" value="Ankyrin repeat-containing domain"/>
    <property type="match status" value="1"/>
</dbReference>
<proteinExistence type="predicted"/>
<dbReference type="SUPFAM" id="SSF56112">
    <property type="entry name" value="Protein kinase-like (PK-like)"/>
    <property type="match status" value="1"/>
</dbReference>
<name>A0A9P9IIE1_9HYPO</name>